<dbReference type="Pfam" id="PF17479">
    <property type="entry name" value="DUF3048_C"/>
    <property type="match status" value="1"/>
</dbReference>
<feature type="domain" description="DUF3048" evidence="1">
    <location>
        <begin position="12"/>
        <end position="124"/>
    </location>
</feature>
<dbReference type="RefSeq" id="WP_284294922.1">
    <property type="nucleotide sequence ID" value="NZ_BSUK01000001.1"/>
</dbReference>
<sequence>MTSGKAATKATIHMSGGYVPGWTYDASKKVYLRDERGVPSKSADGVRLSGVNVVVLRVKVVNTKYKDPAGNPVPDTVLEGTGSATVLSGGKAVTGTWTKKSTGAVLRVTADGEDVLLAPGETWVELVPTGSGSVALS</sequence>
<proteinExistence type="predicted"/>
<dbReference type="Proteomes" id="UP001157091">
    <property type="component" value="Unassembled WGS sequence"/>
</dbReference>
<keyword evidence="3" id="KW-1185">Reference proteome</keyword>
<dbReference type="Gene3D" id="3.50.90.10">
    <property type="entry name" value="YerB-like"/>
    <property type="match status" value="1"/>
</dbReference>
<organism evidence="2 3">
    <name type="scientific">Luteimicrobium album</name>
    <dbReference type="NCBI Taxonomy" id="1054550"/>
    <lineage>
        <taxon>Bacteria</taxon>
        <taxon>Bacillati</taxon>
        <taxon>Actinomycetota</taxon>
        <taxon>Actinomycetes</taxon>
        <taxon>Micrococcales</taxon>
        <taxon>Luteimicrobium</taxon>
    </lineage>
</organism>
<name>A0ABQ6HXG1_9MICO</name>
<accession>A0ABQ6HXG1</accession>
<comment type="caution">
    <text evidence="2">The sequence shown here is derived from an EMBL/GenBank/DDBJ whole genome shotgun (WGS) entry which is preliminary data.</text>
</comment>
<evidence type="ECO:0000259" key="1">
    <source>
        <dbReference type="Pfam" id="PF17479"/>
    </source>
</evidence>
<dbReference type="SUPFAM" id="SSF159774">
    <property type="entry name" value="YerB-like"/>
    <property type="match status" value="1"/>
</dbReference>
<protein>
    <recommendedName>
        <fullName evidence="1">DUF3048 domain-containing protein</fullName>
    </recommendedName>
</protein>
<reference evidence="3" key="1">
    <citation type="journal article" date="2019" name="Int. J. Syst. Evol. Microbiol.">
        <title>The Global Catalogue of Microorganisms (GCM) 10K type strain sequencing project: providing services to taxonomists for standard genome sequencing and annotation.</title>
        <authorList>
            <consortium name="The Broad Institute Genomics Platform"/>
            <consortium name="The Broad Institute Genome Sequencing Center for Infectious Disease"/>
            <person name="Wu L."/>
            <person name="Ma J."/>
        </authorList>
    </citation>
    <scope>NUCLEOTIDE SEQUENCE [LARGE SCALE GENOMIC DNA]</scope>
    <source>
        <strain evidence="3">NBRC 106348</strain>
    </source>
</reference>
<dbReference type="InterPro" id="IPR023158">
    <property type="entry name" value="YerB-like_sf"/>
</dbReference>
<evidence type="ECO:0000313" key="2">
    <source>
        <dbReference type="EMBL" id="GMA22837.1"/>
    </source>
</evidence>
<dbReference type="InterPro" id="IPR035328">
    <property type="entry name" value="DUF3048_C"/>
</dbReference>
<dbReference type="EMBL" id="BSUK01000001">
    <property type="protein sequence ID" value="GMA22837.1"/>
    <property type="molecule type" value="Genomic_DNA"/>
</dbReference>
<gene>
    <name evidence="2" type="ORF">GCM10025864_05960</name>
</gene>
<evidence type="ECO:0000313" key="3">
    <source>
        <dbReference type="Proteomes" id="UP001157091"/>
    </source>
</evidence>